<evidence type="ECO:0000256" key="1">
    <source>
        <dbReference type="SAM" id="MobiDB-lite"/>
    </source>
</evidence>
<sequence>MSGDARERVEGAAGTGDAAGGSGGVPPEPSGRSDAPGLSGPPQPPPGPGVVHDPTAYTEYDAGLYPRVPPQGAVRAGAGSGRTGGGSRGTAPRKGPVATGGRWLAQGIAVVFLVPFRLLWELLKLIGRVMVAVLVFFFTRMLRPLATAVHRWILVPAWRLLRDFLWGWVLRYVLWGLVLTPVLAFLLDWVLKPIQRAIERWLWNKLLKPLCRLTLRYVLRPVWAGLCWAGFHFMKWCVVAPLLALWRWVLRPLWRALRAVLVFGWKWATIIVGVLVVVPCRALWRWVLHPVWRAVAAAWRAVVVPPARWTYQRVLRPMNRAVADVVGAVFGR</sequence>
<proteinExistence type="predicted"/>
<keyword evidence="2" id="KW-0812">Transmembrane</keyword>
<feature type="compositionally biased region" description="Basic and acidic residues" evidence="1">
    <location>
        <begin position="1"/>
        <end position="10"/>
    </location>
</feature>
<accession>A0AA41Q499</accession>
<feature type="transmembrane region" description="Helical" evidence="2">
    <location>
        <begin position="260"/>
        <end position="284"/>
    </location>
</feature>
<feature type="transmembrane region" description="Helical" evidence="2">
    <location>
        <begin position="103"/>
        <end position="120"/>
    </location>
</feature>
<keyword evidence="4" id="KW-1185">Reference proteome</keyword>
<evidence type="ECO:0000256" key="2">
    <source>
        <dbReference type="SAM" id="Phobius"/>
    </source>
</evidence>
<feature type="transmembrane region" description="Helical" evidence="2">
    <location>
        <begin position="164"/>
        <end position="187"/>
    </location>
</feature>
<organism evidence="3 4">
    <name type="scientific">Yinghuangia soli</name>
    <dbReference type="NCBI Taxonomy" id="2908204"/>
    <lineage>
        <taxon>Bacteria</taxon>
        <taxon>Bacillati</taxon>
        <taxon>Actinomycetota</taxon>
        <taxon>Actinomycetes</taxon>
        <taxon>Kitasatosporales</taxon>
        <taxon>Streptomycetaceae</taxon>
        <taxon>Yinghuangia</taxon>
    </lineage>
</organism>
<feature type="compositionally biased region" description="Gly residues" evidence="1">
    <location>
        <begin position="13"/>
        <end position="24"/>
    </location>
</feature>
<feature type="region of interest" description="Disordered" evidence="1">
    <location>
        <begin position="71"/>
        <end position="96"/>
    </location>
</feature>
<feature type="compositionally biased region" description="Gly residues" evidence="1">
    <location>
        <begin position="78"/>
        <end position="88"/>
    </location>
</feature>
<comment type="caution">
    <text evidence="3">The sequence shown here is derived from an EMBL/GenBank/DDBJ whole genome shotgun (WGS) entry which is preliminary data.</text>
</comment>
<feature type="compositionally biased region" description="Pro residues" evidence="1">
    <location>
        <begin position="39"/>
        <end position="48"/>
    </location>
</feature>
<feature type="region of interest" description="Disordered" evidence="1">
    <location>
        <begin position="1"/>
        <end position="53"/>
    </location>
</feature>
<protein>
    <submittedName>
        <fullName evidence="3">Uncharacterized protein</fullName>
    </submittedName>
</protein>
<dbReference type="AlphaFoldDB" id="A0AA41Q499"/>
<keyword evidence="2" id="KW-1133">Transmembrane helix</keyword>
<name>A0AA41Q499_9ACTN</name>
<keyword evidence="2" id="KW-0472">Membrane</keyword>
<gene>
    <name evidence="3" type="ORF">LZ495_29225</name>
</gene>
<feature type="transmembrane region" description="Helical" evidence="2">
    <location>
        <begin position="222"/>
        <end position="248"/>
    </location>
</feature>
<feature type="transmembrane region" description="Helical" evidence="2">
    <location>
        <begin position="126"/>
        <end position="143"/>
    </location>
</feature>
<reference evidence="3" key="1">
    <citation type="submission" date="2022-01" db="EMBL/GenBank/DDBJ databases">
        <title>Genome-Based Taxonomic Classification of the Phylum Actinobacteria.</title>
        <authorList>
            <person name="Gao Y."/>
        </authorList>
    </citation>
    <scope>NUCLEOTIDE SEQUENCE</scope>
    <source>
        <strain evidence="3">KLBMP 8922</strain>
    </source>
</reference>
<evidence type="ECO:0000313" key="3">
    <source>
        <dbReference type="EMBL" id="MCF2531278.1"/>
    </source>
</evidence>
<evidence type="ECO:0000313" key="4">
    <source>
        <dbReference type="Proteomes" id="UP001165378"/>
    </source>
</evidence>
<dbReference type="Proteomes" id="UP001165378">
    <property type="component" value="Unassembled WGS sequence"/>
</dbReference>
<dbReference type="EMBL" id="JAKFHA010000022">
    <property type="protein sequence ID" value="MCF2531278.1"/>
    <property type="molecule type" value="Genomic_DNA"/>
</dbReference>
<dbReference type="RefSeq" id="WP_235055938.1">
    <property type="nucleotide sequence ID" value="NZ_JAKFHA010000022.1"/>
</dbReference>